<dbReference type="OrthoDB" id="8594082at2"/>
<dbReference type="PANTHER" id="PTHR38834:SF3">
    <property type="entry name" value="SOLUTE-BINDING PROTEIN FAMILY 3_N-TERMINAL DOMAIN-CONTAINING PROTEIN"/>
    <property type="match status" value="1"/>
</dbReference>
<organism evidence="3 4">
    <name type="scientific">Paucidesulfovibrio gracilis DSM 16080</name>
    <dbReference type="NCBI Taxonomy" id="1121449"/>
    <lineage>
        <taxon>Bacteria</taxon>
        <taxon>Pseudomonadati</taxon>
        <taxon>Thermodesulfobacteriota</taxon>
        <taxon>Desulfovibrionia</taxon>
        <taxon>Desulfovibrionales</taxon>
        <taxon>Desulfovibrionaceae</taxon>
        <taxon>Paucidesulfovibrio</taxon>
    </lineage>
</organism>
<dbReference type="EMBL" id="FUYC01000005">
    <property type="protein sequence ID" value="SKA82227.1"/>
    <property type="molecule type" value="Genomic_DNA"/>
</dbReference>
<feature type="domain" description="Solute-binding protein family 3/N-terminal" evidence="2">
    <location>
        <begin position="36"/>
        <end position="248"/>
    </location>
</feature>
<evidence type="ECO:0000313" key="4">
    <source>
        <dbReference type="Proteomes" id="UP000190027"/>
    </source>
</evidence>
<dbReference type="Proteomes" id="UP000190027">
    <property type="component" value="Unassembled WGS sequence"/>
</dbReference>
<proteinExistence type="predicted"/>
<sequence length="265" mass="30478">MFRHKTWLIFMAWLLALVMLPAPCSASGEDRLLLVTESGPPFNFLTQQGPAGYSVDIVRELLRRTEMHGEFHFLPWARAYNTALTQPDTLLFTISHTPERHDLFQWVGPVMYISWALYAKPESNLHIHDMDDARMLSGISVYRSDVREQYLRDLGFVNLHVSPAFSNSVQMMLGGRVPAVIADEMGIRHQLKRLGQPRSSVERVFIFKTMKLFLAFSKTTDPDIVARWRRAFEAMRRDGTLARIHARWDMPANTLQRLLALPEGP</sequence>
<dbReference type="PANTHER" id="PTHR38834">
    <property type="entry name" value="PERIPLASMIC SUBSTRATE BINDING PROTEIN FAMILY 3"/>
    <property type="match status" value="1"/>
</dbReference>
<evidence type="ECO:0000256" key="1">
    <source>
        <dbReference type="SAM" id="SignalP"/>
    </source>
</evidence>
<feature type="signal peptide" evidence="1">
    <location>
        <begin position="1"/>
        <end position="26"/>
    </location>
</feature>
<gene>
    <name evidence="3" type="ORF">SAMN02745704_01526</name>
</gene>
<dbReference type="STRING" id="1121449.SAMN02745704_01526"/>
<evidence type="ECO:0000313" key="3">
    <source>
        <dbReference type="EMBL" id="SKA82227.1"/>
    </source>
</evidence>
<dbReference type="Gene3D" id="3.40.190.10">
    <property type="entry name" value="Periplasmic binding protein-like II"/>
    <property type="match status" value="2"/>
</dbReference>
<reference evidence="3 4" key="1">
    <citation type="submission" date="2017-02" db="EMBL/GenBank/DDBJ databases">
        <authorList>
            <person name="Peterson S.W."/>
        </authorList>
    </citation>
    <scope>NUCLEOTIDE SEQUENCE [LARGE SCALE GENOMIC DNA]</scope>
    <source>
        <strain evidence="3 4">DSM 16080</strain>
    </source>
</reference>
<dbReference type="InterPro" id="IPR001638">
    <property type="entry name" value="Solute-binding_3/MltF_N"/>
</dbReference>
<dbReference type="RefSeq" id="WP_159447164.1">
    <property type="nucleotide sequence ID" value="NZ_FUYC01000005.1"/>
</dbReference>
<protein>
    <submittedName>
        <fullName evidence="3">Polar amino acid transport system substrate-binding protein</fullName>
    </submittedName>
</protein>
<feature type="chain" id="PRO_5012188345" evidence="1">
    <location>
        <begin position="27"/>
        <end position="265"/>
    </location>
</feature>
<accession>A0A1T4WYI8</accession>
<dbReference type="SUPFAM" id="SSF53850">
    <property type="entry name" value="Periplasmic binding protein-like II"/>
    <property type="match status" value="1"/>
</dbReference>
<dbReference type="Pfam" id="PF00497">
    <property type="entry name" value="SBP_bac_3"/>
    <property type="match status" value="1"/>
</dbReference>
<evidence type="ECO:0000259" key="2">
    <source>
        <dbReference type="Pfam" id="PF00497"/>
    </source>
</evidence>
<keyword evidence="1" id="KW-0732">Signal</keyword>
<dbReference type="AlphaFoldDB" id="A0A1T4WYI8"/>
<name>A0A1T4WYI8_9BACT</name>
<keyword evidence="4" id="KW-1185">Reference proteome</keyword>